<protein>
    <submittedName>
        <fullName evidence="2">Uncharacterized protein</fullName>
    </submittedName>
</protein>
<accession>A0ABN8Q4F3</accession>
<sequence>MQVVQTTKSFETFLKDNGIKHRKTTPLWPRPMVRLKAKKRSLLKRMLKAQVEGKKWKEAVMKYLVASRDTPYKVQTGGQEKSMFHEKDGETDPGMEPSDKEHSRQRETIPWLPSFQDQCGQDIRHRDLRISIFVVFQFVSIELYIYRDFTEVINSNC</sequence>
<dbReference type="Proteomes" id="UP001159427">
    <property type="component" value="Unassembled WGS sequence"/>
</dbReference>
<dbReference type="EMBL" id="CALNXI010001124">
    <property type="protein sequence ID" value="CAH3156519.1"/>
    <property type="molecule type" value="Genomic_DNA"/>
</dbReference>
<evidence type="ECO:0000313" key="3">
    <source>
        <dbReference type="Proteomes" id="UP001159427"/>
    </source>
</evidence>
<evidence type="ECO:0000256" key="1">
    <source>
        <dbReference type="SAM" id="MobiDB-lite"/>
    </source>
</evidence>
<reference evidence="2 3" key="1">
    <citation type="submission" date="2022-05" db="EMBL/GenBank/DDBJ databases">
        <authorList>
            <consortium name="Genoscope - CEA"/>
            <person name="William W."/>
        </authorList>
    </citation>
    <scope>NUCLEOTIDE SEQUENCE [LARGE SCALE GENOMIC DNA]</scope>
</reference>
<comment type="caution">
    <text evidence="2">The sequence shown here is derived from an EMBL/GenBank/DDBJ whole genome shotgun (WGS) entry which is preliminary data.</text>
</comment>
<gene>
    <name evidence="2" type="ORF">PEVE_00002207</name>
</gene>
<keyword evidence="3" id="KW-1185">Reference proteome</keyword>
<evidence type="ECO:0000313" key="2">
    <source>
        <dbReference type="EMBL" id="CAH3156519.1"/>
    </source>
</evidence>
<dbReference type="InterPro" id="IPR036397">
    <property type="entry name" value="RNaseH_sf"/>
</dbReference>
<feature type="region of interest" description="Disordered" evidence="1">
    <location>
        <begin position="74"/>
        <end position="106"/>
    </location>
</feature>
<name>A0ABN8Q4F3_9CNID</name>
<proteinExistence type="predicted"/>
<dbReference type="Gene3D" id="3.30.420.10">
    <property type="entry name" value="Ribonuclease H-like superfamily/Ribonuclease H"/>
    <property type="match status" value="1"/>
</dbReference>
<feature type="compositionally biased region" description="Basic and acidic residues" evidence="1">
    <location>
        <begin position="97"/>
        <end position="106"/>
    </location>
</feature>
<organism evidence="2 3">
    <name type="scientific">Porites evermanni</name>
    <dbReference type="NCBI Taxonomy" id="104178"/>
    <lineage>
        <taxon>Eukaryota</taxon>
        <taxon>Metazoa</taxon>
        <taxon>Cnidaria</taxon>
        <taxon>Anthozoa</taxon>
        <taxon>Hexacorallia</taxon>
        <taxon>Scleractinia</taxon>
        <taxon>Fungiina</taxon>
        <taxon>Poritidae</taxon>
        <taxon>Porites</taxon>
    </lineage>
</organism>